<comment type="similarity">
    <text evidence="1 4">Belongs to the D-isomer specific 2-hydroxyacid dehydrogenase family.</text>
</comment>
<evidence type="ECO:0000259" key="5">
    <source>
        <dbReference type="Pfam" id="PF00389"/>
    </source>
</evidence>
<dbReference type="Proteomes" id="UP000464787">
    <property type="component" value="Chromosome"/>
</dbReference>
<dbReference type="InterPro" id="IPR050857">
    <property type="entry name" value="D-2-hydroxyacid_DH"/>
</dbReference>
<dbReference type="PANTHER" id="PTHR42789">
    <property type="entry name" value="D-ISOMER SPECIFIC 2-HYDROXYACID DEHYDROGENASE FAMILY PROTEIN (AFU_ORTHOLOGUE AFUA_6G10090)"/>
    <property type="match status" value="1"/>
</dbReference>
<dbReference type="GO" id="GO:0016616">
    <property type="term" value="F:oxidoreductase activity, acting on the CH-OH group of donors, NAD or NADP as acceptor"/>
    <property type="evidence" value="ECO:0007669"/>
    <property type="project" value="InterPro"/>
</dbReference>
<accession>A0A857J5T6</accession>
<evidence type="ECO:0000256" key="2">
    <source>
        <dbReference type="ARBA" id="ARBA00023002"/>
    </source>
</evidence>
<dbReference type="AlphaFoldDB" id="A0A857J5T6"/>
<evidence type="ECO:0000259" key="6">
    <source>
        <dbReference type="Pfam" id="PF02826"/>
    </source>
</evidence>
<evidence type="ECO:0000256" key="1">
    <source>
        <dbReference type="ARBA" id="ARBA00005854"/>
    </source>
</evidence>
<name>A0A857J5T6_9BURK</name>
<keyword evidence="2 4" id="KW-0560">Oxidoreductase</keyword>
<dbReference type="GO" id="GO:0051287">
    <property type="term" value="F:NAD binding"/>
    <property type="evidence" value="ECO:0007669"/>
    <property type="project" value="InterPro"/>
</dbReference>
<gene>
    <name evidence="7" type="ORF">GT347_10915</name>
</gene>
<dbReference type="EMBL" id="CP047650">
    <property type="protein sequence ID" value="QHI98459.1"/>
    <property type="molecule type" value="Genomic_DNA"/>
</dbReference>
<dbReference type="Pfam" id="PF02826">
    <property type="entry name" value="2-Hacid_dh_C"/>
    <property type="match status" value="1"/>
</dbReference>
<dbReference type="InterPro" id="IPR036291">
    <property type="entry name" value="NAD(P)-bd_dom_sf"/>
</dbReference>
<feature type="domain" description="D-isomer specific 2-hydroxyacid dehydrogenase NAD-binding" evidence="6">
    <location>
        <begin position="116"/>
        <end position="287"/>
    </location>
</feature>
<dbReference type="Pfam" id="PF00389">
    <property type="entry name" value="2-Hacid_dh"/>
    <property type="match status" value="1"/>
</dbReference>
<feature type="domain" description="D-isomer specific 2-hydroxyacid dehydrogenase catalytic" evidence="5">
    <location>
        <begin position="30"/>
        <end position="319"/>
    </location>
</feature>
<dbReference type="PANTHER" id="PTHR42789:SF1">
    <property type="entry name" value="D-ISOMER SPECIFIC 2-HYDROXYACID DEHYDROGENASE FAMILY PROTEIN (AFU_ORTHOLOGUE AFUA_6G10090)"/>
    <property type="match status" value="1"/>
</dbReference>
<dbReference type="SUPFAM" id="SSF52283">
    <property type="entry name" value="Formate/glycerate dehydrogenase catalytic domain-like"/>
    <property type="match status" value="1"/>
</dbReference>
<evidence type="ECO:0000256" key="3">
    <source>
        <dbReference type="ARBA" id="ARBA00023027"/>
    </source>
</evidence>
<proteinExistence type="inferred from homology"/>
<reference evidence="7 8" key="1">
    <citation type="submission" date="2020-01" db="EMBL/GenBank/DDBJ databases">
        <title>Genome sequencing of strain KACC 21265.</title>
        <authorList>
            <person name="Heo J."/>
            <person name="Kim S.-J."/>
            <person name="Kim J.-S."/>
            <person name="Hong S.-B."/>
            <person name="Kwon S.-W."/>
        </authorList>
    </citation>
    <scope>NUCLEOTIDE SEQUENCE [LARGE SCALE GENOMIC DNA]</scope>
    <source>
        <strain evidence="7 8">KACC 21265</strain>
    </source>
</reference>
<dbReference type="KEGG" id="xyk:GT347_10915"/>
<dbReference type="InterPro" id="IPR006140">
    <property type="entry name" value="D-isomer_DH_NAD-bd"/>
</dbReference>
<keyword evidence="8" id="KW-1185">Reference proteome</keyword>
<dbReference type="SUPFAM" id="SSF51735">
    <property type="entry name" value="NAD(P)-binding Rossmann-fold domains"/>
    <property type="match status" value="1"/>
</dbReference>
<dbReference type="Gene3D" id="3.40.50.720">
    <property type="entry name" value="NAD(P)-binding Rossmann-like Domain"/>
    <property type="match status" value="2"/>
</dbReference>
<organism evidence="7 8">
    <name type="scientific">Xylophilus rhododendri</name>
    <dbReference type="NCBI Taxonomy" id="2697032"/>
    <lineage>
        <taxon>Bacteria</taxon>
        <taxon>Pseudomonadati</taxon>
        <taxon>Pseudomonadota</taxon>
        <taxon>Betaproteobacteria</taxon>
        <taxon>Burkholderiales</taxon>
        <taxon>Xylophilus</taxon>
    </lineage>
</organism>
<evidence type="ECO:0000313" key="8">
    <source>
        <dbReference type="Proteomes" id="UP000464787"/>
    </source>
</evidence>
<keyword evidence="3" id="KW-0520">NAD</keyword>
<evidence type="ECO:0000313" key="7">
    <source>
        <dbReference type="EMBL" id="QHI98459.1"/>
    </source>
</evidence>
<dbReference type="InterPro" id="IPR006139">
    <property type="entry name" value="D-isomer_2_OHA_DH_cat_dom"/>
</dbReference>
<protein>
    <submittedName>
        <fullName evidence="7">Hydroxyacid dehydrogenase</fullName>
    </submittedName>
</protein>
<evidence type="ECO:0000256" key="4">
    <source>
        <dbReference type="RuleBase" id="RU003719"/>
    </source>
</evidence>
<sequence>MASVFLTHTAQERHNYYGDAPLAALRTHALVVLNDSDRPPSAAELIAKARDCDIIVSARSVAAPAEVFDALPKLRAFCRVAVDIRNIDVEAASRKGVLVTRATPGFDASVSEWIVGTMIDLSRGIGRMSAQYQAGLTPEVRMGAQLKGATLGIIGYGFIGQYLATIAQALGLQVLVADPFVTLQQTPSLRSATLDSLLKTADYVACLAAALPETHHLIDAAALAKMRPSAFLINASRAELIDEAALLAALDAGRIAGAALDVGSAADQMPPLSLAAHPRVIASPHIGGLTPAATQHQAMDTVRQVAAIVAGQLPQHCVNADRIGRLATSA</sequence>
<dbReference type="RefSeq" id="WP_160551976.1">
    <property type="nucleotide sequence ID" value="NZ_CP047650.1"/>
</dbReference>